<dbReference type="KEGG" id="nhu:H0264_32410"/>
<evidence type="ECO:0000256" key="5">
    <source>
        <dbReference type="ARBA" id="ARBA00023163"/>
    </source>
</evidence>
<evidence type="ECO:0000256" key="3">
    <source>
        <dbReference type="ARBA" id="ARBA00023125"/>
    </source>
</evidence>
<keyword evidence="3" id="KW-0238">DNA-binding</keyword>
<keyword evidence="4" id="KW-0010">Activator</keyword>
<comment type="similarity">
    <text evidence="1">Belongs to the LysR transcriptional regulatory family.</text>
</comment>
<dbReference type="SUPFAM" id="SSF53850">
    <property type="entry name" value="Periplasmic binding protein-like II"/>
    <property type="match status" value="1"/>
</dbReference>
<keyword evidence="2" id="KW-0805">Transcription regulation</keyword>
<dbReference type="SUPFAM" id="SSF46785">
    <property type="entry name" value="Winged helix' DNA-binding domain"/>
    <property type="match status" value="1"/>
</dbReference>
<dbReference type="CDD" id="cd08423">
    <property type="entry name" value="PBP2_LTTR_like_6"/>
    <property type="match status" value="1"/>
</dbReference>
<feature type="domain" description="HTH lysR-type" evidence="6">
    <location>
        <begin position="1"/>
        <end position="58"/>
    </location>
</feature>
<dbReference type="EMBL" id="CP059399">
    <property type="protein sequence ID" value="QLY29868.1"/>
    <property type="molecule type" value="Genomic_DNA"/>
</dbReference>
<keyword evidence="8" id="KW-1185">Reference proteome</keyword>
<proteinExistence type="inferred from homology"/>
<gene>
    <name evidence="7" type="ORF">H0264_32410</name>
</gene>
<dbReference type="GO" id="GO:0003677">
    <property type="term" value="F:DNA binding"/>
    <property type="evidence" value="ECO:0007669"/>
    <property type="project" value="UniProtKB-KW"/>
</dbReference>
<reference evidence="7 8" key="1">
    <citation type="submission" date="2020-07" db="EMBL/GenBank/DDBJ databases">
        <authorList>
            <person name="Zhuang K."/>
            <person name="Ran Y."/>
        </authorList>
    </citation>
    <scope>NUCLEOTIDE SEQUENCE [LARGE SCALE GENOMIC DNA]</scope>
    <source>
        <strain evidence="7 8">WCH-YHL-001</strain>
    </source>
</reference>
<evidence type="ECO:0000313" key="8">
    <source>
        <dbReference type="Proteomes" id="UP000515512"/>
    </source>
</evidence>
<dbReference type="PROSITE" id="PS50931">
    <property type="entry name" value="HTH_LYSR"/>
    <property type="match status" value="1"/>
</dbReference>
<accession>A0A7D6Z8W2</accession>
<protein>
    <submittedName>
        <fullName evidence="7">LysR family transcriptional regulator</fullName>
    </submittedName>
</protein>
<dbReference type="Gene3D" id="3.40.190.290">
    <property type="match status" value="1"/>
</dbReference>
<dbReference type="Pfam" id="PF03466">
    <property type="entry name" value="LysR_substrate"/>
    <property type="match status" value="1"/>
</dbReference>
<evidence type="ECO:0000256" key="4">
    <source>
        <dbReference type="ARBA" id="ARBA00023159"/>
    </source>
</evidence>
<dbReference type="Gene3D" id="1.10.10.10">
    <property type="entry name" value="Winged helix-like DNA-binding domain superfamily/Winged helix DNA-binding domain"/>
    <property type="match status" value="1"/>
</dbReference>
<evidence type="ECO:0000313" key="7">
    <source>
        <dbReference type="EMBL" id="QLY29868.1"/>
    </source>
</evidence>
<dbReference type="InterPro" id="IPR005119">
    <property type="entry name" value="LysR_subst-bd"/>
</dbReference>
<evidence type="ECO:0000256" key="1">
    <source>
        <dbReference type="ARBA" id="ARBA00009437"/>
    </source>
</evidence>
<dbReference type="InterPro" id="IPR036388">
    <property type="entry name" value="WH-like_DNA-bd_sf"/>
</dbReference>
<dbReference type="AlphaFoldDB" id="A0A7D6Z8W2"/>
<dbReference type="GO" id="GO:0003700">
    <property type="term" value="F:DNA-binding transcription factor activity"/>
    <property type="evidence" value="ECO:0007669"/>
    <property type="project" value="InterPro"/>
</dbReference>
<dbReference type="InterPro" id="IPR036390">
    <property type="entry name" value="WH_DNA-bd_sf"/>
</dbReference>
<evidence type="ECO:0000256" key="2">
    <source>
        <dbReference type="ARBA" id="ARBA00023015"/>
    </source>
</evidence>
<dbReference type="GO" id="GO:0032993">
    <property type="term" value="C:protein-DNA complex"/>
    <property type="evidence" value="ECO:0007669"/>
    <property type="project" value="TreeGrafter"/>
</dbReference>
<dbReference type="PANTHER" id="PTHR30346:SF29">
    <property type="entry name" value="LYSR SUBSTRATE-BINDING"/>
    <property type="match status" value="1"/>
</dbReference>
<dbReference type="Pfam" id="PF00126">
    <property type="entry name" value="HTH_1"/>
    <property type="match status" value="1"/>
</dbReference>
<dbReference type="Proteomes" id="UP000515512">
    <property type="component" value="Chromosome"/>
</dbReference>
<dbReference type="PANTHER" id="PTHR30346">
    <property type="entry name" value="TRANSCRIPTIONAL DUAL REGULATOR HCAR-RELATED"/>
    <property type="match status" value="1"/>
</dbReference>
<name>A0A7D6Z8W2_9NOCA</name>
<dbReference type="InterPro" id="IPR000847">
    <property type="entry name" value="LysR_HTH_N"/>
</dbReference>
<organism evidence="7 8">
    <name type="scientific">Nocardia huaxiensis</name>
    <dbReference type="NCBI Taxonomy" id="2755382"/>
    <lineage>
        <taxon>Bacteria</taxon>
        <taxon>Bacillati</taxon>
        <taxon>Actinomycetota</taxon>
        <taxon>Actinomycetes</taxon>
        <taxon>Mycobacteriales</taxon>
        <taxon>Nocardiaceae</taxon>
        <taxon>Nocardia</taxon>
    </lineage>
</organism>
<evidence type="ECO:0000259" key="6">
    <source>
        <dbReference type="PROSITE" id="PS50931"/>
    </source>
</evidence>
<keyword evidence="5" id="KW-0804">Transcription</keyword>
<sequence length="308" mass="32884">MIDPRLHTLRMLREQGTVTATAGALHLTPSTVSQQLRTLARELDVELLEQVGRRVKLTDAAHALLRHADLLFAQSESARAELAAHRAGMAGVLRISSMPTALAALIAPAAARLRDQHPGLTVELIEDESSHCFELLLAGDSDIAVVLPSPSSPAPGDLRFEQRNLLAEPMDLVVPVGHPLAGRTGVTLSEAAGEPWITGRERITHRLVVSAACAAAGFTPRIAGQAVDFTGVAAMVAHGFGVSLISRLGMIPPELAVVRVPLHGEPIPMRRHLTVVRRGGYEHPVIAEALRVIRAVCREHPGVTLLDS</sequence>